<evidence type="ECO:0000256" key="6">
    <source>
        <dbReference type="ARBA" id="ARBA00023098"/>
    </source>
</evidence>
<name>A0A6J8E374_MYTCO</name>
<dbReference type="Pfam" id="PF00975">
    <property type="entry name" value="Thioesterase"/>
    <property type="match status" value="1"/>
</dbReference>
<evidence type="ECO:0000313" key="12">
    <source>
        <dbReference type="EMBL" id="CAC5414556.1"/>
    </source>
</evidence>
<evidence type="ECO:0000256" key="7">
    <source>
        <dbReference type="ARBA" id="ARBA00023160"/>
    </source>
</evidence>
<feature type="domain" description="Thioesterase" evidence="11">
    <location>
        <begin position="19"/>
        <end position="246"/>
    </location>
</feature>
<evidence type="ECO:0000256" key="1">
    <source>
        <dbReference type="ARBA" id="ARBA00007169"/>
    </source>
</evidence>
<evidence type="ECO:0000256" key="2">
    <source>
        <dbReference type="ARBA" id="ARBA00012480"/>
    </source>
</evidence>
<evidence type="ECO:0000256" key="10">
    <source>
        <dbReference type="ARBA" id="ARBA00079653"/>
    </source>
</evidence>
<accession>A0A6J8E374</accession>
<dbReference type="EMBL" id="CACVKT020008350">
    <property type="protein sequence ID" value="CAC5414556.1"/>
    <property type="molecule type" value="Genomic_DNA"/>
</dbReference>
<dbReference type="SUPFAM" id="SSF53474">
    <property type="entry name" value="alpha/beta-Hydrolases"/>
    <property type="match status" value="1"/>
</dbReference>
<evidence type="ECO:0000256" key="3">
    <source>
        <dbReference type="ARBA" id="ARBA00022516"/>
    </source>
</evidence>
<dbReference type="GO" id="GO:0016297">
    <property type="term" value="F:fatty acyl-[ACP] hydrolase activity"/>
    <property type="evidence" value="ECO:0007669"/>
    <property type="project" value="UniProtKB-EC"/>
</dbReference>
<dbReference type="InterPro" id="IPR029058">
    <property type="entry name" value="AB_hydrolase_fold"/>
</dbReference>
<dbReference type="InterPro" id="IPR012223">
    <property type="entry name" value="TEII"/>
</dbReference>
<dbReference type="EC" id="3.1.2.14" evidence="2"/>
<evidence type="ECO:0000256" key="4">
    <source>
        <dbReference type="ARBA" id="ARBA00022801"/>
    </source>
</evidence>
<dbReference type="Gene3D" id="3.40.50.1820">
    <property type="entry name" value="alpha/beta hydrolase"/>
    <property type="match status" value="1"/>
</dbReference>
<dbReference type="AlphaFoldDB" id="A0A6J8E374"/>
<comment type="catalytic activity">
    <reaction evidence="8">
        <text>(9Z)-octadecenoyl-[ACP] + H2O = (9Z)-octadecenoate + holo-[ACP] + H(+)</text>
        <dbReference type="Rhea" id="RHEA:15057"/>
        <dbReference type="Rhea" id="RHEA-COMP:9685"/>
        <dbReference type="Rhea" id="RHEA-COMP:9924"/>
        <dbReference type="ChEBI" id="CHEBI:15377"/>
        <dbReference type="ChEBI" id="CHEBI:15378"/>
        <dbReference type="ChEBI" id="CHEBI:30823"/>
        <dbReference type="ChEBI" id="CHEBI:64479"/>
        <dbReference type="ChEBI" id="CHEBI:78783"/>
        <dbReference type="EC" id="3.1.2.14"/>
    </reaction>
</comment>
<keyword evidence="3" id="KW-0444">Lipid biosynthesis</keyword>
<evidence type="ECO:0000256" key="8">
    <source>
        <dbReference type="ARBA" id="ARBA00048536"/>
    </source>
</evidence>
<protein>
    <recommendedName>
        <fullName evidence="9">S-acyl fatty acid synthase thioesterase, medium chain</fullName>
        <ecNumber evidence="2">3.1.2.14</ecNumber>
    </recommendedName>
    <alternativeName>
        <fullName evidence="10">Thioesterase II</fullName>
    </alternativeName>
</protein>
<keyword evidence="4 12" id="KW-0378">Hydrolase</keyword>
<dbReference type="PANTHER" id="PTHR11487">
    <property type="entry name" value="THIOESTERASE"/>
    <property type="match status" value="1"/>
</dbReference>
<gene>
    <name evidence="12" type="ORF">MCOR_47331</name>
</gene>
<evidence type="ECO:0000313" key="13">
    <source>
        <dbReference type="Proteomes" id="UP000507470"/>
    </source>
</evidence>
<keyword evidence="7" id="KW-0275">Fatty acid biosynthesis</keyword>
<dbReference type="OrthoDB" id="541883at2759"/>
<evidence type="ECO:0000256" key="9">
    <source>
        <dbReference type="ARBA" id="ARBA00073799"/>
    </source>
</evidence>
<reference evidence="12 13" key="1">
    <citation type="submission" date="2020-06" db="EMBL/GenBank/DDBJ databases">
        <authorList>
            <person name="Li R."/>
            <person name="Bekaert M."/>
        </authorList>
    </citation>
    <scope>NUCLEOTIDE SEQUENCE [LARGE SCALE GENOMIC DNA]</scope>
    <source>
        <strain evidence="13">wild</strain>
    </source>
</reference>
<keyword evidence="13" id="KW-1185">Reference proteome</keyword>
<dbReference type="GO" id="GO:0051792">
    <property type="term" value="P:medium-chain fatty acid biosynthetic process"/>
    <property type="evidence" value="ECO:0007669"/>
    <property type="project" value="UniProtKB-ARBA"/>
</dbReference>
<organism evidence="12 13">
    <name type="scientific">Mytilus coruscus</name>
    <name type="common">Sea mussel</name>
    <dbReference type="NCBI Taxonomy" id="42192"/>
    <lineage>
        <taxon>Eukaryota</taxon>
        <taxon>Metazoa</taxon>
        <taxon>Spiralia</taxon>
        <taxon>Lophotrochozoa</taxon>
        <taxon>Mollusca</taxon>
        <taxon>Bivalvia</taxon>
        <taxon>Autobranchia</taxon>
        <taxon>Pteriomorphia</taxon>
        <taxon>Mytilida</taxon>
        <taxon>Mytiloidea</taxon>
        <taxon>Mytilidae</taxon>
        <taxon>Mytilinae</taxon>
        <taxon>Mytilus</taxon>
    </lineage>
</organism>
<keyword evidence="5" id="KW-0276">Fatty acid metabolism</keyword>
<dbReference type="FunFam" id="3.40.50.1820:FF:000153">
    <property type="entry name" value="Surfactin synthase thioesterase subunit"/>
    <property type="match status" value="1"/>
</dbReference>
<proteinExistence type="inferred from homology"/>
<dbReference type="InterPro" id="IPR001031">
    <property type="entry name" value="Thioesterase"/>
</dbReference>
<comment type="similarity">
    <text evidence="1">Belongs to the thioesterase family.</text>
</comment>
<evidence type="ECO:0000259" key="11">
    <source>
        <dbReference type="Pfam" id="PF00975"/>
    </source>
</evidence>
<dbReference type="Proteomes" id="UP000507470">
    <property type="component" value="Unassembled WGS sequence"/>
</dbReference>
<keyword evidence="6" id="KW-0443">Lipid metabolism</keyword>
<sequence length="249" mass="28404">MADKLFNCRFAREFANINLICFPWAGGGSNFYALWGKDLPDFIEVNAITLPGRESRFKEPCLKELNPLVDDLVEKIYNKFSKKKFAFFGHSLGSLLSFEVARKLKNEYNIEPLKMFISGASPSHSSYRKQDPKFGKMTDAEFKIFLQRLGGTPKEILDNDEIMELYLPALKADYGLLDQFDFQPEPGKAVVSCPIQMYDGDHDKKHDDDAWKELTSGSFSLQFLPGGHFFLKEKNNIDFLLDSISKNLA</sequence>
<dbReference type="PANTHER" id="PTHR11487:SF0">
    <property type="entry name" value="S-ACYL FATTY ACID SYNTHASE THIOESTERASE, MEDIUM CHAIN"/>
    <property type="match status" value="1"/>
</dbReference>
<evidence type="ECO:0000256" key="5">
    <source>
        <dbReference type="ARBA" id="ARBA00022832"/>
    </source>
</evidence>